<dbReference type="InterPro" id="IPR036769">
    <property type="entry name" value="Ribosomal_uL11_C_sf"/>
</dbReference>
<reference evidence="9" key="1">
    <citation type="submission" date="2025-08" db="UniProtKB">
        <authorList>
            <consortium name="RefSeq"/>
        </authorList>
    </citation>
    <scope>IDENTIFICATION</scope>
</reference>
<accession>A0A6P7TXQ9</accession>
<comment type="similarity">
    <text evidence="1">Belongs to the universal ribosomal protein uL11 family.</text>
</comment>
<keyword evidence="8" id="KW-1185">Reference proteome</keyword>
<gene>
    <name evidence="9" type="primary">LOC115230530</name>
</gene>
<dbReference type="InterPro" id="IPR020783">
    <property type="entry name" value="Ribosomal_uL11_C"/>
</dbReference>
<dbReference type="GO" id="GO:0006412">
    <property type="term" value="P:translation"/>
    <property type="evidence" value="ECO:0007669"/>
    <property type="project" value="InterPro"/>
</dbReference>
<comment type="subunit">
    <text evidence="4">Component of the mitochondrial ribosome large subunit (39S) which comprises a 16S rRNA and about 50 distinct proteins.</text>
</comment>
<dbReference type="SUPFAM" id="SSF46906">
    <property type="entry name" value="Ribosomal protein L11, C-terminal domain"/>
    <property type="match status" value="1"/>
</dbReference>
<evidence type="ECO:0000256" key="3">
    <source>
        <dbReference type="ARBA" id="ARBA00023274"/>
    </source>
</evidence>
<evidence type="ECO:0000256" key="2">
    <source>
        <dbReference type="ARBA" id="ARBA00022980"/>
    </source>
</evidence>
<dbReference type="Proteomes" id="UP000515154">
    <property type="component" value="Unplaced"/>
</dbReference>
<evidence type="ECO:0000313" key="9">
    <source>
        <dbReference type="RefSeq" id="XP_029656543.1"/>
    </source>
</evidence>
<dbReference type="GO" id="GO:0070180">
    <property type="term" value="F:large ribosomal subunit rRNA binding"/>
    <property type="evidence" value="ECO:0007669"/>
    <property type="project" value="TreeGrafter"/>
</dbReference>
<dbReference type="Gene3D" id="3.30.1550.10">
    <property type="entry name" value="Ribosomal protein L11/L12, N-terminal domain"/>
    <property type="match status" value="1"/>
</dbReference>
<dbReference type="SMART" id="SM00649">
    <property type="entry name" value="RL11"/>
    <property type="match status" value="1"/>
</dbReference>
<evidence type="ECO:0000256" key="1">
    <source>
        <dbReference type="ARBA" id="ARBA00010537"/>
    </source>
</evidence>
<dbReference type="InterPro" id="IPR000911">
    <property type="entry name" value="Ribosomal_uL11"/>
</dbReference>
<evidence type="ECO:0000256" key="6">
    <source>
        <dbReference type="ARBA" id="ARBA00041455"/>
    </source>
</evidence>
<dbReference type="InterPro" id="IPR036796">
    <property type="entry name" value="Ribosomal_uL11_N_sf"/>
</dbReference>
<dbReference type="GO" id="GO:0005762">
    <property type="term" value="C:mitochondrial large ribosomal subunit"/>
    <property type="evidence" value="ECO:0007669"/>
    <property type="project" value="TreeGrafter"/>
</dbReference>
<organism evidence="8 9">
    <name type="scientific">Octopus sinensis</name>
    <name type="common">East Asian common octopus</name>
    <dbReference type="NCBI Taxonomy" id="2607531"/>
    <lineage>
        <taxon>Eukaryota</taxon>
        <taxon>Metazoa</taxon>
        <taxon>Spiralia</taxon>
        <taxon>Lophotrochozoa</taxon>
        <taxon>Mollusca</taxon>
        <taxon>Cephalopoda</taxon>
        <taxon>Coleoidea</taxon>
        <taxon>Octopodiformes</taxon>
        <taxon>Octopoda</taxon>
        <taxon>Incirrata</taxon>
        <taxon>Octopodidae</taxon>
        <taxon>Octopus</taxon>
    </lineage>
</organism>
<keyword evidence="2" id="KW-0689">Ribosomal protein</keyword>
<dbReference type="KEGG" id="osn:115230530"/>
<dbReference type="PANTHER" id="PTHR11661:SF1">
    <property type="entry name" value="LARGE RIBOSOMAL SUBUNIT PROTEIN UL11M"/>
    <property type="match status" value="1"/>
</dbReference>
<evidence type="ECO:0000313" key="8">
    <source>
        <dbReference type="Proteomes" id="UP000515154"/>
    </source>
</evidence>
<keyword evidence="3" id="KW-0687">Ribonucleoprotein</keyword>
<dbReference type="GO" id="GO:0003735">
    <property type="term" value="F:structural constituent of ribosome"/>
    <property type="evidence" value="ECO:0007669"/>
    <property type="project" value="InterPro"/>
</dbReference>
<sequence length="144" mass="16508">MNACGKWEFANPQELHKLRNIQIAAFCKDFNEKTESLKAGYPTPTTISINVMSSFIRRLIENFLSGKITLKHVYEIALVQAKDPFLRGHSLQSICRTVVKEALSVGISVVDHIDPTEYKDFLHGQEIEYQQYLVQLQQKRIGIK</sequence>
<proteinExistence type="inferred from homology"/>
<evidence type="ECO:0000256" key="5">
    <source>
        <dbReference type="ARBA" id="ARBA00040104"/>
    </source>
</evidence>
<protein>
    <recommendedName>
        <fullName evidence="5">Large ribosomal subunit protein uL11m</fullName>
    </recommendedName>
    <alternativeName>
        <fullName evidence="6">39S ribosomal protein L11, mitochondrial</fullName>
    </alternativeName>
</protein>
<dbReference type="SUPFAM" id="SSF54747">
    <property type="entry name" value="Ribosomal L11/L12e N-terminal domain"/>
    <property type="match status" value="1"/>
</dbReference>
<dbReference type="Gene3D" id="1.10.10.250">
    <property type="entry name" value="Ribosomal protein L11, C-terminal domain"/>
    <property type="match status" value="1"/>
</dbReference>
<name>A0A6P7TXQ9_9MOLL</name>
<dbReference type="AlphaFoldDB" id="A0A6P7TXQ9"/>
<dbReference type="RefSeq" id="XP_029656543.1">
    <property type="nucleotide sequence ID" value="XM_029800683.1"/>
</dbReference>
<dbReference type="Pfam" id="PF00298">
    <property type="entry name" value="Ribosomal_L11"/>
    <property type="match status" value="1"/>
</dbReference>
<evidence type="ECO:0000259" key="7">
    <source>
        <dbReference type="Pfam" id="PF00298"/>
    </source>
</evidence>
<evidence type="ECO:0000256" key="4">
    <source>
        <dbReference type="ARBA" id="ARBA00038782"/>
    </source>
</evidence>
<feature type="domain" description="Large ribosomal subunit protein uL11 C-terminal" evidence="7">
    <location>
        <begin position="66"/>
        <end position="109"/>
    </location>
</feature>
<dbReference type="PANTHER" id="PTHR11661">
    <property type="entry name" value="60S RIBOSOMAL PROTEIN L12"/>
    <property type="match status" value="1"/>
</dbReference>